<dbReference type="CDD" id="cd02146">
    <property type="entry name" value="NfsA-like"/>
    <property type="match status" value="1"/>
</dbReference>
<evidence type="ECO:0000256" key="4">
    <source>
        <dbReference type="ARBA" id="ARBA00022630"/>
    </source>
</evidence>
<dbReference type="Proteomes" id="UP000228502">
    <property type="component" value="Unassembled WGS sequence"/>
</dbReference>
<dbReference type="PIRSF" id="PIRSF005426">
    <property type="entry name" value="Frp"/>
    <property type="match status" value="1"/>
</dbReference>
<dbReference type="InterPro" id="IPR016446">
    <property type="entry name" value="Flavin_OxRdtase_Frp"/>
</dbReference>
<dbReference type="Gene3D" id="3.40.109.10">
    <property type="entry name" value="NADH Oxidase"/>
    <property type="match status" value="1"/>
</dbReference>
<dbReference type="PANTHER" id="PTHR43425:SF3">
    <property type="entry name" value="NADPH-DEPENDENT OXIDOREDUCTASE"/>
    <property type="match status" value="1"/>
</dbReference>
<proteinExistence type="inferred from homology"/>
<dbReference type="EC" id="1.6.-.-" evidence="8"/>
<dbReference type="GO" id="GO:0016491">
    <property type="term" value="F:oxidoreductase activity"/>
    <property type="evidence" value="ECO:0007669"/>
    <property type="project" value="UniProtKB-UniRule"/>
</dbReference>
<comment type="caution">
    <text evidence="10">The sequence shown here is derived from an EMBL/GenBank/DDBJ whole genome shotgun (WGS) entry which is preliminary data.</text>
</comment>
<dbReference type="EMBL" id="PEJG01000005">
    <property type="protein sequence ID" value="PIH10529.1"/>
    <property type="molecule type" value="Genomic_DNA"/>
</dbReference>
<reference evidence="10 11" key="1">
    <citation type="submission" date="2017-10" db="EMBL/GenBank/DDBJ databases">
        <title>genome sequences of Staph epi in chlorhexidine trial.</title>
        <authorList>
            <person name="Greninger A.L."/>
            <person name="Addetia A."/>
            <person name="Qin X."/>
            <person name="Zerr D."/>
        </authorList>
    </citation>
    <scope>NUCLEOTIDE SEQUENCE [LARGE SCALE GENOMIC DNA]</scope>
    <source>
        <strain evidence="10 11">SCH-17</strain>
    </source>
</reference>
<comment type="similarity">
    <text evidence="2 8">Belongs to the flavin oxidoreductase frp family.</text>
</comment>
<feature type="domain" description="Nitroreductase" evidence="9">
    <location>
        <begin position="13"/>
        <end position="167"/>
    </location>
</feature>
<dbReference type="InterPro" id="IPR000415">
    <property type="entry name" value="Nitroreductase-like"/>
</dbReference>
<sequence>MGIVSDYVYELMKQHHSVRKFKNQPLGSETVEKLVEAGQSASTSSYLQTYSIIGVEDPSIKARLKEVSGQPYVLDNGYLFVFVLDYYRHHLVDEVAASNMETSYGSAEGLLVGTIDVALVAQNMAVAAEDMGYGIVYLGSLRNDVARVREILNLPDYTFPLFGMAVGEPSDEENGSPKPRLPFKHIFHKDQYDANQHQQRKELEAYDQVVSEYYKERTNGVRTENWSQQIETFLGRKTRLDMLDELKKAGFIQR</sequence>
<dbReference type="PANTHER" id="PTHR43425">
    <property type="entry name" value="OXYGEN-INSENSITIVE NADPH NITROREDUCTASE"/>
    <property type="match status" value="1"/>
</dbReference>
<keyword evidence="5 8" id="KW-0288">FMN</keyword>
<comment type="cofactor">
    <cofactor evidence="1">
        <name>FMN</name>
        <dbReference type="ChEBI" id="CHEBI:58210"/>
    </cofactor>
</comment>
<dbReference type="AlphaFoldDB" id="A0AAE5QYK9"/>
<dbReference type="InterPro" id="IPR029479">
    <property type="entry name" value="Nitroreductase"/>
</dbReference>
<name>A0AAE5QYK9_STAEP</name>
<dbReference type="SUPFAM" id="SSF55469">
    <property type="entry name" value="FMN-dependent nitroreductase-like"/>
    <property type="match status" value="1"/>
</dbReference>
<gene>
    <name evidence="10" type="ORF">CTJ08_05575</name>
</gene>
<evidence type="ECO:0000256" key="2">
    <source>
        <dbReference type="ARBA" id="ARBA00008366"/>
    </source>
</evidence>
<evidence type="ECO:0000313" key="10">
    <source>
        <dbReference type="EMBL" id="PIH10529.1"/>
    </source>
</evidence>
<protein>
    <recommendedName>
        <fullName evidence="3 8">NADPH-dependent oxidoreductase</fullName>
        <ecNumber evidence="8">1.6.-.-</ecNumber>
    </recommendedName>
</protein>
<evidence type="ECO:0000256" key="6">
    <source>
        <dbReference type="ARBA" id="ARBA00023002"/>
    </source>
</evidence>
<evidence type="ECO:0000256" key="5">
    <source>
        <dbReference type="ARBA" id="ARBA00022643"/>
    </source>
</evidence>
<evidence type="ECO:0000256" key="8">
    <source>
        <dbReference type="PIRNR" id="PIRNR005426"/>
    </source>
</evidence>
<keyword evidence="8" id="KW-0521">NADP</keyword>
<evidence type="ECO:0000256" key="1">
    <source>
        <dbReference type="ARBA" id="ARBA00001917"/>
    </source>
</evidence>
<evidence type="ECO:0000259" key="9">
    <source>
        <dbReference type="Pfam" id="PF00881"/>
    </source>
</evidence>
<keyword evidence="4 8" id="KW-0285">Flavoprotein</keyword>
<evidence type="ECO:0000256" key="7">
    <source>
        <dbReference type="ARBA" id="ARBA00024982"/>
    </source>
</evidence>
<comment type="function">
    <text evidence="7 8">Reduces FMN, organic nitro compounds and disulfide DTNB. Involved in maintenance of the cellular redox state and the disulfide stress response.</text>
</comment>
<organism evidence="10 11">
    <name type="scientific">Staphylococcus epidermidis</name>
    <dbReference type="NCBI Taxonomy" id="1282"/>
    <lineage>
        <taxon>Bacteria</taxon>
        <taxon>Bacillati</taxon>
        <taxon>Bacillota</taxon>
        <taxon>Bacilli</taxon>
        <taxon>Bacillales</taxon>
        <taxon>Staphylococcaceae</taxon>
        <taxon>Staphylococcus</taxon>
    </lineage>
</organism>
<dbReference type="Pfam" id="PF00881">
    <property type="entry name" value="Nitroreductase"/>
    <property type="match status" value="1"/>
</dbReference>
<keyword evidence="6 8" id="KW-0560">Oxidoreductase</keyword>
<accession>A0AAE5QYK9</accession>
<evidence type="ECO:0000313" key="11">
    <source>
        <dbReference type="Proteomes" id="UP000228502"/>
    </source>
</evidence>
<evidence type="ECO:0000256" key="3">
    <source>
        <dbReference type="ARBA" id="ARBA00018365"/>
    </source>
</evidence>